<dbReference type="AlphaFoldDB" id="A0A5Q2N1C1"/>
<proteinExistence type="predicted"/>
<gene>
    <name evidence="1" type="ORF">FTV88_0166</name>
</gene>
<evidence type="ECO:0000313" key="2">
    <source>
        <dbReference type="Proteomes" id="UP000366051"/>
    </source>
</evidence>
<name>A0A5Q2N1C1_9FIRM</name>
<protein>
    <submittedName>
        <fullName evidence="1">Uncharacterized protein</fullName>
    </submittedName>
</protein>
<reference evidence="2" key="1">
    <citation type="submission" date="2019-11" db="EMBL/GenBank/DDBJ databases">
        <title>Genome sequence of Heliorestis convoluta strain HH, an alkaliphilic and minimalistic phototrophic bacterium from a soda lake in Egypt.</title>
        <authorList>
            <person name="Dewey E.D."/>
            <person name="Stokes L.M."/>
            <person name="Burchell B.M."/>
            <person name="Shaffer K.N."/>
            <person name="Huntington A.M."/>
            <person name="Baker J.M."/>
            <person name="Nadendla S."/>
            <person name="Giglio M.G."/>
            <person name="Touchman J.W."/>
            <person name="Blankenship R.E."/>
            <person name="Madigan M.T."/>
            <person name="Sattley W.M."/>
        </authorList>
    </citation>
    <scope>NUCLEOTIDE SEQUENCE [LARGE SCALE GENOMIC DNA]</scope>
    <source>
        <strain evidence="2">HH</strain>
    </source>
</reference>
<dbReference type="KEGG" id="hcv:FTV88_0166"/>
<dbReference type="OrthoDB" id="1807553at2"/>
<organism evidence="1 2">
    <name type="scientific">Heliorestis convoluta</name>
    <dbReference type="NCBI Taxonomy" id="356322"/>
    <lineage>
        <taxon>Bacteria</taxon>
        <taxon>Bacillati</taxon>
        <taxon>Bacillota</taxon>
        <taxon>Clostridia</taxon>
        <taxon>Eubacteriales</taxon>
        <taxon>Heliobacteriaceae</taxon>
        <taxon>Heliorestis</taxon>
    </lineage>
</organism>
<dbReference type="EMBL" id="CP045875">
    <property type="protein sequence ID" value="QGG46345.1"/>
    <property type="molecule type" value="Genomic_DNA"/>
</dbReference>
<evidence type="ECO:0000313" key="1">
    <source>
        <dbReference type="EMBL" id="QGG46345.1"/>
    </source>
</evidence>
<accession>A0A5Q2N1C1</accession>
<dbReference type="Proteomes" id="UP000366051">
    <property type="component" value="Chromosome"/>
</dbReference>
<keyword evidence="2" id="KW-1185">Reference proteome</keyword>
<sequence length="229" mass="26183">MGLLSLLAAVFGGFFFYEKHRQKKEKEETLPSAQEFLRVEDIRYNTICLGDGEYRAAIECGSINYFLLSMNEQYAIEQSFSRYIAGLTRNVQFQIQTRQVDMRWAITQIRGNSQKQNNAVLQGYADNLAKFLEDWSAQRSTLIRKNYIVVSSKNEKPEEAYGELNRLAQTTIDALSRMGVKCKVLNTQELLDVLYVSQNKERASYAPGPSKAEELGYMSLLVEGNNQSR</sequence>